<dbReference type="EMBL" id="BOOC01000015">
    <property type="protein sequence ID" value="GIH40772.1"/>
    <property type="molecule type" value="Genomic_DNA"/>
</dbReference>
<gene>
    <name evidence="1" type="ORF">Mco01_37720</name>
</gene>
<dbReference type="Proteomes" id="UP000603904">
    <property type="component" value="Unassembled WGS sequence"/>
</dbReference>
<proteinExistence type="predicted"/>
<reference evidence="1 2" key="1">
    <citation type="submission" date="2021-01" db="EMBL/GenBank/DDBJ databases">
        <title>Whole genome shotgun sequence of Microbispora corallina NBRC 16416.</title>
        <authorList>
            <person name="Komaki H."/>
            <person name="Tamura T."/>
        </authorList>
    </citation>
    <scope>NUCLEOTIDE SEQUENCE [LARGE SCALE GENOMIC DNA]</scope>
    <source>
        <strain evidence="1 2">NBRC 16416</strain>
    </source>
</reference>
<evidence type="ECO:0000313" key="2">
    <source>
        <dbReference type="Proteomes" id="UP000603904"/>
    </source>
</evidence>
<protein>
    <submittedName>
        <fullName evidence="1">Uncharacterized protein</fullName>
    </submittedName>
</protein>
<comment type="caution">
    <text evidence="1">The sequence shown here is derived from an EMBL/GenBank/DDBJ whole genome shotgun (WGS) entry which is preliminary data.</text>
</comment>
<dbReference type="RefSeq" id="WP_157099945.1">
    <property type="nucleotide sequence ID" value="NZ_BAAAGP010000014.1"/>
</dbReference>
<keyword evidence="2" id="KW-1185">Reference proteome</keyword>
<organism evidence="1 2">
    <name type="scientific">Microbispora corallina</name>
    <dbReference type="NCBI Taxonomy" id="83302"/>
    <lineage>
        <taxon>Bacteria</taxon>
        <taxon>Bacillati</taxon>
        <taxon>Actinomycetota</taxon>
        <taxon>Actinomycetes</taxon>
        <taxon>Streptosporangiales</taxon>
        <taxon>Streptosporangiaceae</taxon>
        <taxon>Microbispora</taxon>
    </lineage>
</organism>
<sequence>MRKNIQIVDLPEAAVELDGDQLDIVAGAQRPESGFVCSALNGSSSGDCWDM</sequence>
<name>A0ABQ4G142_9ACTN</name>
<accession>A0ABQ4G142</accession>
<evidence type="ECO:0000313" key="1">
    <source>
        <dbReference type="EMBL" id="GIH40772.1"/>
    </source>
</evidence>